<feature type="domain" description="Major facilitator superfamily (MFS) profile" evidence="9">
    <location>
        <begin position="1"/>
        <end position="202"/>
    </location>
</feature>
<feature type="region of interest" description="Disordered" evidence="7">
    <location>
        <begin position="370"/>
        <end position="415"/>
    </location>
</feature>
<dbReference type="PANTHER" id="PTHR23517:SF3">
    <property type="entry name" value="INTEGRAL MEMBRANE TRANSPORT PROTEIN"/>
    <property type="match status" value="1"/>
</dbReference>
<name>A0ABN2XY00_9ACTN</name>
<dbReference type="Pfam" id="PF07690">
    <property type="entry name" value="MFS_1"/>
    <property type="match status" value="1"/>
</dbReference>
<feature type="transmembrane region" description="Helical" evidence="8">
    <location>
        <begin position="176"/>
        <end position="197"/>
    </location>
</feature>
<evidence type="ECO:0000259" key="9">
    <source>
        <dbReference type="PROSITE" id="PS50850"/>
    </source>
</evidence>
<dbReference type="SUPFAM" id="SSF103473">
    <property type="entry name" value="MFS general substrate transporter"/>
    <property type="match status" value="1"/>
</dbReference>
<evidence type="ECO:0000256" key="6">
    <source>
        <dbReference type="ARBA" id="ARBA00023136"/>
    </source>
</evidence>
<keyword evidence="3" id="KW-1003">Cell membrane</keyword>
<dbReference type="InterPro" id="IPR020846">
    <property type="entry name" value="MFS_dom"/>
</dbReference>
<feature type="transmembrane region" description="Helical" evidence="8">
    <location>
        <begin position="252"/>
        <end position="272"/>
    </location>
</feature>
<reference evidence="10 11" key="1">
    <citation type="journal article" date="2019" name="Int. J. Syst. Evol. Microbiol.">
        <title>The Global Catalogue of Microorganisms (GCM) 10K type strain sequencing project: providing services to taxonomists for standard genome sequencing and annotation.</title>
        <authorList>
            <consortium name="The Broad Institute Genomics Platform"/>
            <consortium name="The Broad Institute Genome Sequencing Center for Infectious Disease"/>
            <person name="Wu L."/>
            <person name="Ma J."/>
        </authorList>
    </citation>
    <scope>NUCLEOTIDE SEQUENCE [LARGE SCALE GENOMIC DNA]</scope>
    <source>
        <strain evidence="10 11">JCM 14559</strain>
    </source>
</reference>
<feature type="transmembrane region" description="Helical" evidence="8">
    <location>
        <begin position="54"/>
        <end position="74"/>
    </location>
</feature>
<evidence type="ECO:0000256" key="4">
    <source>
        <dbReference type="ARBA" id="ARBA00022692"/>
    </source>
</evidence>
<dbReference type="PROSITE" id="PS50850">
    <property type="entry name" value="MFS"/>
    <property type="match status" value="1"/>
</dbReference>
<dbReference type="PROSITE" id="PS00216">
    <property type="entry name" value="SUGAR_TRANSPORT_1"/>
    <property type="match status" value="1"/>
</dbReference>
<sequence>MSNAAADHLPATAPQPAPAARFPFAFWVLVAGFGVSRIGAVLVPYLTLYLVTRLHLSIAAAGQVLAVFGVGWVLGQPLAGAAADRVGRKATIIGGLTATAAAYALLARATTVPELIALAAVIGLVFDAPRTAIGAWIADLVPTERRARGYGVQYWALNVGGALSGVVGGYLASSHLTWLCLVDAATCVAFALAVLPLPGGHRPADRGGSEPVERHQALRDRRLLAFTALSLGVLTVYQQMVYGVPLAIHADGLSAGVYGAVNVANALAVLALQPLLQPWMDRTAPLRVCAAGAAAIGLGMGANAFTHSTAGYVAAAVVWTVGEIAFCVGAAAYVSALAPAGARGRYLGIWGSAFGGSALLAPCWAPQPSRMAPAGSGPAARCSPRCAPPPSPGRPTAFRRTGPDPGSGFAAPPQP</sequence>
<feature type="transmembrane region" description="Helical" evidence="8">
    <location>
        <begin position="223"/>
        <end position="240"/>
    </location>
</feature>
<dbReference type="Gene3D" id="1.20.1250.20">
    <property type="entry name" value="MFS general substrate transporter like domains"/>
    <property type="match status" value="1"/>
</dbReference>
<dbReference type="InterPro" id="IPR050171">
    <property type="entry name" value="MFS_Transporters"/>
</dbReference>
<evidence type="ECO:0000256" key="8">
    <source>
        <dbReference type="SAM" id="Phobius"/>
    </source>
</evidence>
<feature type="transmembrane region" description="Helical" evidence="8">
    <location>
        <begin position="284"/>
        <end position="305"/>
    </location>
</feature>
<dbReference type="InterPro" id="IPR005829">
    <property type="entry name" value="Sugar_transporter_CS"/>
</dbReference>
<dbReference type="EMBL" id="BAAANS010000067">
    <property type="protein sequence ID" value="GAA2119323.1"/>
    <property type="molecule type" value="Genomic_DNA"/>
</dbReference>
<keyword evidence="6 8" id="KW-0472">Membrane</keyword>
<evidence type="ECO:0000256" key="2">
    <source>
        <dbReference type="ARBA" id="ARBA00022448"/>
    </source>
</evidence>
<dbReference type="InterPro" id="IPR036259">
    <property type="entry name" value="MFS_trans_sf"/>
</dbReference>
<evidence type="ECO:0000256" key="1">
    <source>
        <dbReference type="ARBA" id="ARBA00004651"/>
    </source>
</evidence>
<evidence type="ECO:0000256" key="7">
    <source>
        <dbReference type="SAM" id="MobiDB-lite"/>
    </source>
</evidence>
<feature type="transmembrane region" description="Helical" evidence="8">
    <location>
        <begin position="311"/>
        <end position="334"/>
    </location>
</feature>
<feature type="transmembrane region" description="Helical" evidence="8">
    <location>
        <begin position="86"/>
        <end position="109"/>
    </location>
</feature>
<feature type="transmembrane region" description="Helical" evidence="8">
    <location>
        <begin position="24"/>
        <end position="48"/>
    </location>
</feature>
<evidence type="ECO:0000256" key="5">
    <source>
        <dbReference type="ARBA" id="ARBA00022989"/>
    </source>
</evidence>
<keyword evidence="4 8" id="KW-0812">Transmembrane</keyword>
<dbReference type="PANTHER" id="PTHR23517">
    <property type="entry name" value="RESISTANCE PROTEIN MDTM, PUTATIVE-RELATED-RELATED"/>
    <property type="match status" value="1"/>
</dbReference>
<keyword evidence="11" id="KW-1185">Reference proteome</keyword>
<proteinExistence type="predicted"/>
<dbReference type="RefSeq" id="WP_344557763.1">
    <property type="nucleotide sequence ID" value="NZ_BAAANS010000067.1"/>
</dbReference>
<dbReference type="InterPro" id="IPR011701">
    <property type="entry name" value="MFS"/>
</dbReference>
<feature type="transmembrane region" description="Helical" evidence="8">
    <location>
        <begin position="150"/>
        <end position="170"/>
    </location>
</feature>
<comment type="subcellular location">
    <subcellularLocation>
        <location evidence="1">Cell membrane</location>
        <topology evidence="1">Multi-pass membrane protein</topology>
    </subcellularLocation>
</comment>
<keyword evidence="2" id="KW-0813">Transport</keyword>
<comment type="caution">
    <text evidence="10">The sequence shown here is derived from an EMBL/GenBank/DDBJ whole genome shotgun (WGS) entry which is preliminary data.</text>
</comment>
<evidence type="ECO:0000313" key="10">
    <source>
        <dbReference type="EMBL" id="GAA2119323.1"/>
    </source>
</evidence>
<keyword evidence="5 8" id="KW-1133">Transmembrane helix</keyword>
<organism evidence="10 11">
    <name type="scientific">Kitasatospora saccharophila</name>
    <dbReference type="NCBI Taxonomy" id="407973"/>
    <lineage>
        <taxon>Bacteria</taxon>
        <taxon>Bacillati</taxon>
        <taxon>Actinomycetota</taxon>
        <taxon>Actinomycetes</taxon>
        <taxon>Kitasatosporales</taxon>
        <taxon>Streptomycetaceae</taxon>
        <taxon>Kitasatospora</taxon>
    </lineage>
</organism>
<dbReference type="Proteomes" id="UP001500897">
    <property type="component" value="Unassembled WGS sequence"/>
</dbReference>
<evidence type="ECO:0000313" key="11">
    <source>
        <dbReference type="Proteomes" id="UP001500897"/>
    </source>
</evidence>
<accession>A0ABN2XY00</accession>
<evidence type="ECO:0000256" key="3">
    <source>
        <dbReference type="ARBA" id="ARBA00022475"/>
    </source>
</evidence>
<protein>
    <submittedName>
        <fullName evidence="10">MFS transporter</fullName>
    </submittedName>
</protein>
<gene>
    <name evidence="10" type="ORF">GCM10009759_67310</name>
</gene>